<sequence length="351" mass="38630">MSGQNIGSTGGIQGVDLKGIGEASGEKLSLADLMMQTMLDRSEMLDQQIRSQAALVKSQNDQIKQLNQIYSKLANHKTQTETVSKPTWTVDHDKNPKEIALDNGNKIVIHGNNEAWSIVDANGNSTKIWGDPHVSEGDRNGYWDFQSDGTFMLDDGTKIQVKTTAKDRKDGNVYTDSLTITKGNQSIEVTGIADNKPQIGEPSLNGAMLDQATNDGHVFKMGDQADDWVYEGSELKLGSKITEERQHEEASAIDESSNVYNQVLSPEDVKLLESVGVTVYDASGTGLLTPEEISNLQTQIKDMRDSVSSISNIELTKLDSYNKKYTQSLDLASTFMKSQYDQAKNIIRNIN</sequence>
<proteinExistence type="predicted"/>
<evidence type="ECO:0000259" key="1">
    <source>
        <dbReference type="Pfam" id="PF07481"/>
    </source>
</evidence>
<dbReference type="Pfam" id="PF07481">
    <property type="entry name" value="DUF1521"/>
    <property type="match status" value="1"/>
</dbReference>
<protein>
    <recommendedName>
        <fullName evidence="1">DUF1521 domain-containing protein</fullName>
    </recommendedName>
</protein>
<dbReference type="EMBL" id="BAABFL010000065">
    <property type="protein sequence ID" value="GAA4648359.1"/>
    <property type="molecule type" value="Genomic_DNA"/>
</dbReference>
<dbReference type="Proteomes" id="UP001500604">
    <property type="component" value="Unassembled WGS sequence"/>
</dbReference>
<evidence type="ECO:0000313" key="3">
    <source>
        <dbReference type="Proteomes" id="UP001500604"/>
    </source>
</evidence>
<gene>
    <name evidence="2" type="ORF">GCM10023116_06260</name>
</gene>
<keyword evidence="3" id="KW-1185">Reference proteome</keyword>
<reference evidence="3" key="1">
    <citation type="journal article" date="2019" name="Int. J. Syst. Evol. Microbiol.">
        <title>The Global Catalogue of Microorganisms (GCM) 10K type strain sequencing project: providing services to taxonomists for standard genome sequencing and annotation.</title>
        <authorList>
            <consortium name="The Broad Institute Genomics Platform"/>
            <consortium name="The Broad Institute Genome Sequencing Center for Infectious Disease"/>
            <person name="Wu L."/>
            <person name="Ma J."/>
        </authorList>
    </citation>
    <scope>NUCLEOTIDE SEQUENCE [LARGE SCALE GENOMIC DNA]</scope>
    <source>
        <strain evidence="3">JCM 17805</strain>
    </source>
</reference>
<name>A0ABP8UYX3_9GAMM</name>
<organism evidence="2 3">
    <name type="scientific">Kistimonas scapharcae</name>
    <dbReference type="NCBI Taxonomy" id="1036133"/>
    <lineage>
        <taxon>Bacteria</taxon>
        <taxon>Pseudomonadati</taxon>
        <taxon>Pseudomonadota</taxon>
        <taxon>Gammaproteobacteria</taxon>
        <taxon>Oceanospirillales</taxon>
        <taxon>Endozoicomonadaceae</taxon>
        <taxon>Kistimonas</taxon>
    </lineage>
</organism>
<dbReference type="InterPro" id="IPR018247">
    <property type="entry name" value="EF_Hand_1_Ca_BS"/>
</dbReference>
<dbReference type="RefSeq" id="WP_345193931.1">
    <property type="nucleotide sequence ID" value="NZ_BAABFL010000065.1"/>
</dbReference>
<accession>A0ABP8UYX3</accession>
<comment type="caution">
    <text evidence="2">The sequence shown here is derived from an EMBL/GenBank/DDBJ whole genome shotgun (WGS) entry which is preliminary data.</text>
</comment>
<evidence type="ECO:0000313" key="2">
    <source>
        <dbReference type="EMBL" id="GAA4648359.1"/>
    </source>
</evidence>
<dbReference type="InterPro" id="IPR011086">
    <property type="entry name" value="DUF1521"/>
</dbReference>
<dbReference type="PROSITE" id="PS00018">
    <property type="entry name" value="EF_HAND_1"/>
    <property type="match status" value="1"/>
</dbReference>
<feature type="domain" description="DUF1521" evidence="1">
    <location>
        <begin position="88"/>
        <end position="241"/>
    </location>
</feature>